<evidence type="ECO:0000313" key="1">
    <source>
        <dbReference type="EMBL" id="KAK4832278.1"/>
    </source>
</evidence>
<accession>A0AAN7SLU4</accession>
<proteinExistence type="predicted"/>
<comment type="caution">
    <text evidence="1">The sequence shown here is derived from an EMBL/GenBank/DDBJ whole genome shotgun (WGS) entry which is preliminary data.</text>
</comment>
<name>A0AAN7SLU4_MYCAM</name>
<dbReference type="EMBL" id="JAUNZN010000001">
    <property type="protein sequence ID" value="KAK4832278.1"/>
    <property type="molecule type" value="Genomic_DNA"/>
</dbReference>
<dbReference type="Proteomes" id="UP001333110">
    <property type="component" value="Unassembled WGS sequence"/>
</dbReference>
<dbReference type="PANTHER" id="PTHR33332">
    <property type="entry name" value="REVERSE TRANSCRIPTASE DOMAIN-CONTAINING PROTEIN"/>
    <property type="match status" value="1"/>
</dbReference>
<sequence length="263" mass="29128">MILKVFSNLYDSVKGKKLLCNSSRKRGLRLCEKNNSADTKVSEEVGGEGAPSAGAEIPLQPVVKTMVRQAVPLQPMEVHSGADIHLQPVEDPMLEQDCTPWKGPILEQFVKNCSLGEGPMLEKFMEDCIPWEGPHAEAGEECEEEGATETMKKENAENYRPGSLTSVPGKIMELVQMEDISTHMKDKKEIGKNSNCQMVMTEVPQGFILGPILFIIFLNNLNDGIECTLTADDTKLGGEVDTLKRRNKDIPQQAGRFSQEELH</sequence>
<keyword evidence="2" id="KW-1185">Reference proteome</keyword>
<evidence type="ECO:0000313" key="2">
    <source>
        <dbReference type="Proteomes" id="UP001333110"/>
    </source>
</evidence>
<organism evidence="1 2">
    <name type="scientific">Mycteria americana</name>
    <name type="common">Wood stork</name>
    <dbReference type="NCBI Taxonomy" id="33587"/>
    <lineage>
        <taxon>Eukaryota</taxon>
        <taxon>Metazoa</taxon>
        <taxon>Chordata</taxon>
        <taxon>Craniata</taxon>
        <taxon>Vertebrata</taxon>
        <taxon>Euteleostomi</taxon>
        <taxon>Archelosauria</taxon>
        <taxon>Archosauria</taxon>
        <taxon>Dinosauria</taxon>
        <taxon>Saurischia</taxon>
        <taxon>Theropoda</taxon>
        <taxon>Coelurosauria</taxon>
        <taxon>Aves</taxon>
        <taxon>Neognathae</taxon>
        <taxon>Neoaves</taxon>
        <taxon>Aequornithes</taxon>
        <taxon>Ciconiiformes</taxon>
        <taxon>Ciconiidae</taxon>
        <taxon>Mycteria</taxon>
    </lineage>
</organism>
<gene>
    <name evidence="1" type="ORF">QYF61_021677</name>
</gene>
<reference evidence="1 2" key="1">
    <citation type="journal article" date="2023" name="J. Hered.">
        <title>Chromosome-level genome of the wood stork (Mycteria americana) provides insight into avian chromosome evolution.</title>
        <authorList>
            <person name="Flamio R. Jr."/>
            <person name="Ramstad K.M."/>
        </authorList>
    </citation>
    <scope>NUCLEOTIDE SEQUENCE [LARGE SCALE GENOMIC DNA]</scope>
    <source>
        <strain evidence="1">JAX WOST 10</strain>
    </source>
</reference>
<protein>
    <submittedName>
        <fullName evidence="1">Uncharacterized protein</fullName>
    </submittedName>
</protein>
<dbReference type="AlphaFoldDB" id="A0AAN7SLU4"/>